<dbReference type="InterPro" id="IPR029026">
    <property type="entry name" value="tRNA_m1G_MTases_N"/>
</dbReference>
<reference evidence="9" key="1">
    <citation type="submission" date="2010-05" db="EMBL/GenBank/DDBJ databases">
        <title>The draft genome of Desulfonatronospira thiodismutans ASO3-1.</title>
        <authorList>
            <consortium name="US DOE Joint Genome Institute (JGI-PGF)"/>
            <person name="Lucas S."/>
            <person name="Copeland A."/>
            <person name="Lapidus A."/>
            <person name="Cheng J.-F."/>
            <person name="Bruce D."/>
            <person name="Goodwin L."/>
            <person name="Pitluck S."/>
            <person name="Chertkov O."/>
            <person name="Brettin T."/>
            <person name="Detter J.C."/>
            <person name="Han C."/>
            <person name="Land M.L."/>
            <person name="Hauser L."/>
            <person name="Kyrpides N."/>
            <person name="Mikhailova N."/>
            <person name="Muyzer G."/>
            <person name="Woyke T."/>
        </authorList>
    </citation>
    <scope>NUCLEOTIDE SEQUENCE [LARGE SCALE GENOMIC DNA]</scope>
    <source>
        <strain evidence="9">ASO3-1</strain>
    </source>
</reference>
<evidence type="ECO:0000256" key="2">
    <source>
        <dbReference type="ARBA" id="ARBA00022603"/>
    </source>
</evidence>
<dbReference type="GO" id="GO:0002938">
    <property type="term" value="P:tRNA guanine ribose methylation"/>
    <property type="evidence" value="ECO:0007669"/>
    <property type="project" value="UniProtKB-UniRule"/>
</dbReference>
<dbReference type="GO" id="GO:0000049">
    <property type="term" value="F:tRNA binding"/>
    <property type="evidence" value="ECO:0007669"/>
    <property type="project" value="UniProtKB-UniRule"/>
</dbReference>
<dbReference type="GO" id="GO:0141100">
    <property type="term" value="F:tRNA (guanine(18)-2'-O)-methyltransferase activity"/>
    <property type="evidence" value="ECO:0007669"/>
    <property type="project" value="UniProtKB-UniRule"/>
</dbReference>
<evidence type="ECO:0000256" key="7">
    <source>
        <dbReference type="HAMAP-Rule" id="MF_02060"/>
    </source>
</evidence>
<dbReference type="InterPro" id="IPR033671">
    <property type="entry name" value="TrmH"/>
</dbReference>
<feature type="binding site" evidence="7">
    <location>
        <position position="102"/>
    </location>
    <ligand>
        <name>S-adenosyl-L-methionine</name>
        <dbReference type="ChEBI" id="CHEBI:59789"/>
    </ligand>
</feature>
<dbReference type="EC" id="2.1.1.34" evidence="7"/>
<comment type="function">
    <text evidence="7">Catalyzes the 2'-O methylation of guanosine at position 18 in tRNA.</text>
</comment>
<dbReference type="OrthoDB" id="9785673at2"/>
<sequence>MKDTPRTDRRKLRIKDVLCRRQRDLTLVMNNIHDPHNVSAILRSCDAFAVPDVHLLYVGQPFPEVGRKSSASARKWVRRIRHRDAGEMVQRLEGQGLCLIRTGFGPQSISLPEWDFTRPTAVILGNEHSGVQEDLEQMVAQEIYIPMQGMVQSLNVSVAAAVILYEAFRQRHQAGLLEERALPGDRQDELYHEWIQK</sequence>
<comment type="similarity">
    <text evidence="7">Belongs to the class IV-like SAM-binding methyltransferase superfamily. RNA methyltransferase TrmH family.</text>
</comment>
<keyword evidence="4 7" id="KW-0949">S-adenosyl-L-methionine</keyword>
<proteinExistence type="inferred from homology"/>
<feature type="binding site" evidence="7">
    <location>
        <position position="145"/>
    </location>
    <ligand>
        <name>S-adenosyl-L-methionine</name>
        <dbReference type="ChEBI" id="CHEBI:59789"/>
    </ligand>
</feature>
<dbReference type="Pfam" id="PF00588">
    <property type="entry name" value="SpoU_methylase"/>
    <property type="match status" value="1"/>
</dbReference>
<evidence type="ECO:0000259" key="8">
    <source>
        <dbReference type="Pfam" id="PF00588"/>
    </source>
</evidence>
<dbReference type="AlphaFoldDB" id="D6SS22"/>
<evidence type="ECO:0000256" key="1">
    <source>
        <dbReference type="ARBA" id="ARBA00022555"/>
    </source>
</evidence>
<evidence type="ECO:0000256" key="5">
    <source>
        <dbReference type="ARBA" id="ARBA00022694"/>
    </source>
</evidence>
<dbReference type="Gene3D" id="3.40.1280.10">
    <property type="match status" value="1"/>
</dbReference>
<dbReference type="SUPFAM" id="SSF75217">
    <property type="entry name" value="alpha/beta knot"/>
    <property type="match status" value="1"/>
</dbReference>
<comment type="catalytic activity">
    <reaction evidence="7">
        <text>guanosine(18) in tRNA + S-adenosyl-L-methionine = 2'-O-methylguanosine(18) in tRNA + S-adenosyl-L-homocysteine + H(+)</text>
        <dbReference type="Rhea" id="RHEA:20077"/>
        <dbReference type="Rhea" id="RHEA-COMP:10190"/>
        <dbReference type="Rhea" id="RHEA-COMP:10192"/>
        <dbReference type="ChEBI" id="CHEBI:15378"/>
        <dbReference type="ChEBI" id="CHEBI:57856"/>
        <dbReference type="ChEBI" id="CHEBI:59789"/>
        <dbReference type="ChEBI" id="CHEBI:74269"/>
        <dbReference type="ChEBI" id="CHEBI:74445"/>
        <dbReference type="EC" id="2.1.1.34"/>
    </reaction>
</comment>
<dbReference type="HAMAP" id="MF_02060">
    <property type="entry name" value="tRNA_methyltr_TrmH"/>
    <property type="match status" value="1"/>
</dbReference>
<dbReference type="InterPro" id="IPR029028">
    <property type="entry name" value="Alpha/beta_knot_MTases"/>
</dbReference>
<keyword evidence="5 7" id="KW-0819">tRNA processing</keyword>
<dbReference type="PANTHER" id="PTHR43453:SF1">
    <property type="entry name" value="TRNA_RRNA METHYLTRANSFERASE SPOU TYPE DOMAIN-CONTAINING PROTEIN"/>
    <property type="match status" value="1"/>
</dbReference>
<accession>D6SS22</accession>
<comment type="caution">
    <text evidence="7">Lacks conserved residue(s) required for the propagation of feature annotation.</text>
</comment>
<dbReference type="eggNOG" id="COG0566">
    <property type="taxonomic scope" value="Bacteria"/>
</dbReference>
<feature type="binding site" evidence="7">
    <location>
        <position position="154"/>
    </location>
    <ligand>
        <name>S-adenosyl-L-methionine</name>
        <dbReference type="ChEBI" id="CHEBI:59789"/>
    </ligand>
</feature>
<keyword evidence="1 7" id="KW-0820">tRNA-binding</keyword>
<evidence type="ECO:0000256" key="6">
    <source>
        <dbReference type="ARBA" id="ARBA00022884"/>
    </source>
</evidence>
<dbReference type="CDD" id="cd18092">
    <property type="entry name" value="SpoU-like_TrmH"/>
    <property type="match status" value="1"/>
</dbReference>
<name>D6SS22_9BACT</name>
<comment type="caution">
    <text evidence="9">The sequence shown here is derived from an EMBL/GenBank/DDBJ whole genome shotgun (WGS) entry which is preliminary data.</text>
</comment>
<evidence type="ECO:0000313" key="9">
    <source>
        <dbReference type="EMBL" id="EFI33488.1"/>
    </source>
</evidence>
<dbReference type="RefSeq" id="WP_008870840.1">
    <property type="nucleotide sequence ID" value="NZ_ACJN02000003.1"/>
</dbReference>
<dbReference type="InterPro" id="IPR001537">
    <property type="entry name" value="SpoU_MeTrfase"/>
</dbReference>
<evidence type="ECO:0000256" key="3">
    <source>
        <dbReference type="ARBA" id="ARBA00022679"/>
    </source>
</evidence>
<keyword evidence="3 7" id="KW-0808">Transferase</keyword>
<keyword evidence="10" id="KW-1185">Reference proteome</keyword>
<gene>
    <name evidence="7" type="primary">trmH</name>
    <name evidence="9" type="ORF">Dthio_PD0822</name>
</gene>
<evidence type="ECO:0000256" key="4">
    <source>
        <dbReference type="ARBA" id="ARBA00022691"/>
    </source>
</evidence>
<evidence type="ECO:0000313" key="10">
    <source>
        <dbReference type="Proteomes" id="UP000005496"/>
    </source>
</evidence>
<organism evidence="9 10">
    <name type="scientific">Desulfonatronospira thiodismutans ASO3-1</name>
    <dbReference type="NCBI Taxonomy" id="555779"/>
    <lineage>
        <taxon>Bacteria</taxon>
        <taxon>Pseudomonadati</taxon>
        <taxon>Thermodesulfobacteriota</taxon>
        <taxon>Desulfovibrionia</taxon>
        <taxon>Desulfovibrionales</taxon>
        <taxon>Desulfonatronovibrionaceae</taxon>
        <taxon>Desulfonatronospira</taxon>
    </lineage>
</organism>
<protein>
    <recommendedName>
        <fullName evidence="7">tRNA (guanosine(18)-2'-O)-methyltransferase</fullName>
        <ecNumber evidence="7">2.1.1.34</ecNumber>
    </recommendedName>
    <alternativeName>
        <fullName evidence="7">tRNA [Gm18] methyltransferase</fullName>
    </alternativeName>
</protein>
<dbReference type="Proteomes" id="UP000005496">
    <property type="component" value="Unassembled WGS sequence"/>
</dbReference>
<dbReference type="EMBL" id="ACJN02000003">
    <property type="protein sequence ID" value="EFI33488.1"/>
    <property type="molecule type" value="Genomic_DNA"/>
</dbReference>
<keyword evidence="6 7" id="KW-0694">RNA-binding</keyword>
<dbReference type="PANTHER" id="PTHR43453">
    <property type="entry name" value="RRNA METHYLASE-LIKE"/>
    <property type="match status" value="1"/>
</dbReference>
<keyword evidence="2 7" id="KW-0489">Methyltransferase</keyword>
<feature type="domain" description="tRNA/rRNA methyltransferase SpoU type" evidence="8">
    <location>
        <begin position="25"/>
        <end position="165"/>
    </location>
</feature>